<feature type="compositionally biased region" description="Basic and acidic residues" evidence="1">
    <location>
        <begin position="365"/>
        <end position="378"/>
    </location>
</feature>
<evidence type="ECO:0000256" key="1">
    <source>
        <dbReference type="SAM" id="MobiDB-lite"/>
    </source>
</evidence>
<evidence type="ECO:0000313" key="5">
    <source>
        <dbReference type="Proteomes" id="UP000735302"/>
    </source>
</evidence>
<name>A0AAV4AIR2_9GAST</name>
<keyword evidence="2" id="KW-1133">Transmembrane helix</keyword>
<dbReference type="AlphaFoldDB" id="A0AAV4AIR2"/>
<evidence type="ECO:0008006" key="6">
    <source>
        <dbReference type="Google" id="ProtNLM"/>
    </source>
</evidence>
<evidence type="ECO:0000256" key="2">
    <source>
        <dbReference type="SAM" id="Phobius"/>
    </source>
</evidence>
<evidence type="ECO:0000256" key="3">
    <source>
        <dbReference type="SAM" id="SignalP"/>
    </source>
</evidence>
<feature type="transmembrane region" description="Helical" evidence="2">
    <location>
        <begin position="241"/>
        <end position="263"/>
    </location>
</feature>
<evidence type="ECO:0000313" key="4">
    <source>
        <dbReference type="EMBL" id="GFO11066.1"/>
    </source>
</evidence>
<sequence length="397" mass="44161">MTRTVILLQKCLAVVTILTSLESKSCLSHLSRKFVNGVKTKDEPLASNEVAKLKSTAPDDVGAYVKATRVEINTLELLHPGFFFDYIGSDYTILRLRCHVGPMSPSEVVMSIAIFNATSRSEMSRMAWISRGRQAELLSTPNQGSLFVAGTMSEDNYDPDHLEILITEYNSHADRKFGCNITKSKQGATYQVSWMIVVNKTVPNKAVSTTPHPSYTEAPYLVGAVKDKEGKRIVETDSLPMTVLIVMLVLISILLFLAMFLLLHRYRSRCQRREEDLYHPPAYCLEPDHHHHLPHLVPSLQEWQDNSTIALIKSGKRPSARTLSARSHYSIAAQQHQVMPPLPPIPPPTPPTANNGAGGVRNGRSRSEDRGAASDGRSRDDLILPMSLITRQILFAL</sequence>
<keyword evidence="3" id="KW-0732">Signal</keyword>
<feature type="compositionally biased region" description="Pro residues" evidence="1">
    <location>
        <begin position="340"/>
        <end position="351"/>
    </location>
</feature>
<keyword evidence="5" id="KW-1185">Reference proteome</keyword>
<protein>
    <recommendedName>
        <fullName evidence="6">Ig-like domain-containing protein</fullName>
    </recommendedName>
</protein>
<keyword evidence="2" id="KW-0472">Membrane</keyword>
<dbReference type="Proteomes" id="UP000735302">
    <property type="component" value="Unassembled WGS sequence"/>
</dbReference>
<gene>
    <name evidence="4" type="ORF">PoB_003757100</name>
</gene>
<comment type="caution">
    <text evidence="4">The sequence shown here is derived from an EMBL/GenBank/DDBJ whole genome shotgun (WGS) entry which is preliminary data.</text>
</comment>
<reference evidence="4 5" key="1">
    <citation type="journal article" date="2021" name="Elife">
        <title>Chloroplast acquisition without the gene transfer in kleptoplastic sea slugs, Plakobranchus ocellatus.</title>
        <authorList>
            <person name="Maeda T."/>
            <person name="Takahashi S."/>
            <person name="Yoshida T."/>
            <person name="Shimamura S."/>
            <person name="Takaki Y."/>
            <person name="Nagai Y."/>
            <person name="Toyoda A."/>
            <person name="Suzuki Y."/>
            <person name="Arimoto A."/>
            <person name="Ishii H."/>
            <person name="Satoh N."/>
            <person name="Nishiyama T."/>
            <person name="Hasebe M."/>
            <person name="Maruyama T."/>
            <person name="Minagawa J."/>
            <person name="Obokata J."/>
            <person name="Shigenobu S."/>
        </authorList>
    </citation>
    <scope>NUCLEOTIDE SEQUENCE [LARGE SCALE GENOMIC DNA]</scope>
</reference>
<feature type="chain" id="PRO_5043875959" description="Ig-like domain-containing protein" evidence="3">
    <location>
        <begin position="24"/>
        <end position="397"/>
    </location>
</feature>
<keyword evidence="2" id="KW-0812">Transmembrane</keyword>
<organism evidence="4 5">
    <name type="scientific">Plakobranchus ocellatus</name>
    <dbReference type="NCBI Taxonomy" id="259542"/>
    <lineage>
        <taxon>Eukaryota</taxon>
        <taxon>Metazoa</taxon>
        <taxon>Spiralia</taxon>
        <taxon>Lophotrochozoa</taxon>
        <taxon>Mollusca</taxon>
        <taxon>Gastropoda</taxon>
        <taxon>Heterobranchia</taxon>
        <taxon>Euthyneura</taxon>
        <taxon>Panpulmonata</taxon>
        <taxon>Sacoglossa</taxon>
        <taxon>Placobranchoidea</taxon>
        <taxon>Plakobranchidae</taxon>
        <taxon>Plakobranchus</taxon>
    </lineage>
</organism>
<feature type="region of interest" description="Disordered" evidence="1">
    <location>
        <begin position="338"/>
        <end position="378"/>
    </location>
</feature>
<accession>A0AAV4AIR2</accession>
<feature type="signal peptide" evidence="3">
    <location>
        <begin position="1"/>
        <end position="23"/>
    </location>
</feature>
<dbReference type="EMBL" id="BLXT01004214">
    <property type="protein sequence ID" value="GFO11066.1"/>
    <property type="molecule type" value="Genomic_DNA"/>
</dbReference>
<proteinExistence type="predicted"/>